<comment type="caution">
    <text evidence="2">The sequence shown here is derived from an EMBL/GenBank/DDBJ whole genome shotgun (WGS) entry which is preliminary data.</text>
</comment>
<sequence length="157" mass="17540">MHMSWKGIVIGLHIAPRSFLPMKTVPQLELVANVGITGDRYASEDGYYSDRPEEGRQITLFEAETLEALKRDCGIDLAADEHRRNVTTRHVPLNHLVGQRIRIGDCLLEATRLSTPCRHIEQITGKDIFEPLLHRSGLHARILEGGIIRAGDTICPA</sequence>
<organism evidence="2 3">
    <name type="scientific">Ruegeria pomeroyi</name>
    <dbReference type="NCBI Taxonomy" id="89184"/>
    <lineage>
        <taxon>Bacteria</taxon>
        <taxon>Pseudomonadati</taxon>
        <taxon>Pseudomonadota</taxon>
        <taxon>Alphaproteobacteria</taxon>
        <taxon>Rhodobacterales</taxon>
        <taxon>Roseobacteraceae</taxon>
        <taxon>Ruegeria</taxon>
    </lineage>
</organism>
<evidence type="ECO:0000259" key="1">
    <source>
        <dbReference type="PROSITE" id="PS51340"/>
    </source>
</evidence>
<accession>A0A850LGR3</accession>
<dbReference type="Gene3D" id="2.40.33.20">
    <property type="entry name" value="PK beta-barrel domain-like"/>
    <property type="match status" value="1"/>
</dbReference>
<feature type="domain" description="MOSC" evidence="1">
    <location>
        <begin position="23"/>
        <end position="157"/>
    </location>
</feature>
<dbReference type="InterPro" id="IPR011037">
    <property type="entry name" value="Pyrv_Knase-like_insert_dom_sf"/>
</dbReference>
<dbReference type="Proteomes" id="UP000565723">
    <property type="component" value="Unassembled WGS sequence"/>
</dbReference>
<evidence type="ECO:0000313" key="2">
    <source>
        <dbReference type="EMBL" id="NVK96782.1"/>
    </source>
</evidence>
<dbReference type="GO" id="GO:0003824">
    <property type="term" value="F:catalytic activity"/>
    <property type="evidence" value="ECO:0007669"/>
    <property type="project" value="InterPro"/>
</dbReference>
<dbReference type="GO" id="GO:0030151">
    <property type="term" value="F:molybdenum ion binding"/>
    <property type="evidence" value="ECO:0007669"/>
    <property type="project" value="InterPro"/>
</dbReference>
<dbReference type="InterPro" id="IPR005302">
    <property type="entry name" value="MoCF_Sase_C"/>
</dbReference>
<dbReference type="PANTHER" id="PTHR36930">
    <property type="entry name" value="METAL-SULFUR CLUSTER BIOSYNTHESIS PROTEINS YUAD-RELATED"/>
    <property type="match status" value="1"/>
</dbReference>
<dbReference type="InterPro" id="IPR052716">
    <property type="entry name" value="MOSC_domain"/>
</dbReference>
<reference evidence="2 3" key="1">
    <citation type="journal article" date="2020" name="Proc. Natl. Acad. Sci. U.S.A.">
        <title>Ecological drivers of bacterial community assembly in synthetic phycospheres.</title>
        <authorList>
            <person name="Fu H."/>
            <person name="Uchimiya M."/>
            <person name="Gore J."/>
            <person name="Moran M.A."/>
        </authorList>
    </citation>
    <scope>NUCLEOTIDE SEQUENCE [LARGE SCALE GENOMIC DNA]</scope>
    <source>
        <strain evidence="2">HF-Din03</strain>
    </source>
</reference>
<protein>
    <submittedName>
        <fullName evidence="2">MOSC domain-containing protein</fullName>
    </submittedName>
</protein>
<dbReference type="AlphaFoldDB" id="A0A850LGR3"/>
<dbReference type="Pfam" id="PF03473">
    <property type="entry name" value="MOSC"/>
    <property type="match status" value="1"/>
</dbReference>
<gene>
    <name evidence="2" type="ORF">HW564_07620</name>
</gene>
<evidence type="ECO:0000313" key="3">
    <source>
        <dbReference type="Proteomes" id="UP000565723"/>
    </source>
</evidence>
<proteinExistence type="predicted"/>
<dbReference type="PROSITE" id="PS51340">
    <property type="entry name" value="MOSC"/>
    <property type="match status" value="1"/>
</dbReference>
<name>A0A850LGR3_9RHOB</name>
<dbReference type="EMBL" id="JABXIY010000020">
    <property type="protein sequence ID" value="NVK96782.1"/>
    <property type="molecule type" value="Genomic_DNA"/>
</dbReference>
<dbReference type="SUPFAM" id="SSF50800">
    <property type="entry name" value="PK beta-barrel domain-like"/>
    <property type="match status" value="1"/>
</dbReference>
<dbReference type="PANTHER" id="PTHR36930:SF1">
    <property type="entry name" value="MOSC DOMAIN-CONTAINING PROTEIN"/>
    <property type="match status" value="1"/>
</dbReference>
<dbReference type="GO" id="GO:0030170">
    <property type="term" value="F:pyridoxal phosphate binding"/>
    <property type="evidence" value="ECO:0007669"/>
    <property type="project" value="InterPro"/>
</dbReference>